<evidence type="ECO:0000256" key="5">
    <source>
        <dbReference type="ARBA" id="ARBA00023015"/>
    </source>
</evidence>
<proteinExistence type="inferred from homology"/>
<keyword evidence="8" id="KW-0966">Cell projection</keyword>
<dbReference type="EMBL" id="CP003257">
    <property type="protein sequence ID" value="AEX86176.1"/>
    <property type="molecule type" value="Genomic_DNA"/>
</dbReference>
<dbReference type="Proteomes" id="UP000007161">
    <property type="component" value="Chromosome"/>
</dbReference>
<evidence type="ECO:0000256" key="6">
    <source>
        <dbReference type="ARBA" id="ARBA00023163"/>
    </source>
</evidence>
<dbReference type="KEGG" id="mpz:Marpi_1795"/>
<evidence type="ECO:0000313" key="9">
    <source>
        <dbReference type="Proteomes" id="UP000007161"/>
    </source>
</evidence>
<accession>H2J5V7</accession>
<dbReference type="HOGENOM" id="CLU_169011_9_0_0"/>
<dbReference type="OrthoDB" id="46941at2"/>
<evidence type="ECO:0000313" key="8">
    <source>
        <dbReference type="EMBL" id="AEX86176.1"/>
    </source>
</evidence>
<evidence type="ECO:0000256" key="4">
    <source>
        <dbReference type="ARBA" id="ARBA00022795"/>
    </source>
</evidence>
<feature type="domain" description="Anti-sigma-28 factor FlgM C-terminal" evidence="7">
    <location>
        <begin position="43"/>
        <end position="92"/>
    </location>
</feature>
<keyword evidence="5" id="KW-0805">Transcription regulation</keyword>
<dbReference type="AlphaFoldDB" id="H2J5V7"/>
<evidence type="ECO:0000256" key="2">
    <source>
        <dbReference type="ARBA" id="ARBA00017823"/>
    </source>
</evidence>
<organism evidence="8 9">
    <name type="scientific">Marinitoga piezophila (strain DSM 14283 / JCM 11233 / KA3)</name>
    <dbReference type="NCBI Taxonomy" id="443254"/>
    <lineage>
        <taxon>Bacteria</taxon>
        <taxon>Thermotogati</taxon>
        <taxon>Thermotogota</taxon>
        <taxon>Thermotogae</taxon>
        <taxon>Petrotogales</taxon>
        <taxon>Petrotogaceae</taxon>
        <taxon>Marinitoga</taxon>
    </lineage>
</organism>
<protein>
    <recommendedName>
        <fullName evidence="2">Negative regulator of flagellin synthesis</fullName>
    </recommendedName>
</protein>
<keyword evidence="6" id="KW-0804">Transcription</keyword>
<evidence type="ECO:0000256" key="1">
    <source>
        <dbReference type="ARBA" id="ARBA00005322"/>
    </source>
</evidence>
<dbReference type="InterPro" id="IPR007412">
    <property type="entry name" value="FlgM"/>
</dbReference>
<name>H2J5V7_MARPK</name>
<gene>
    <name evidence="8" type="ordered locus">Marpi_1795</name>
</gene>
<reference evidence="9" key="2">
    <citation type="submission" date="2012-01" db="EMBL/GenBank/DDBJ databases">
        <title>Complete sequence of chromosome of Marinitoga piezophila KA3.</title>
        <authorList>
            <person name="Lucas S."/>
            <person name="Han J."/>
            <person name="Lapidus A."/>
            <person name="Cheng J.-F."/>
            <person name="Goodwin L."/>
            <person name="Pitluck S."/>
            <person name="Peters L."/>
            <person name="Mikhailova N."/>
            <person name="Teshima H."/>
            <person name="Detter J.C."/>
            <person name="Han C."/>
            <person name="Tapia R."/>
            <person name="Land M."/>
            <person name="Hauser L."/>
            <person name="Kyrpides N."/>
            <person name="Ivanova N."/>
            <person name="Pagani I."/>
            <person name="Jebbar M."/>
            <person name="Vannier P."/>
            <person name="Oger P."/>
            <person name="Cario A."/>
            <person name="Bartlett D."/>
            <person name="Noll K.M."/>
            <person name="Woyke T."/>
        </authorList>
    </citation>
    <scope>NUCLEOTIDE SEQUENCE [LARGE SCALE GENOMIC DNA]</scope>
    <source>
        <strain evidence="9">DSM 14283 / JCM 11233 / KA3</strain>
    </source>
</reference>
<dbReference type="InterPro" id="IPR035890">
    <property type="entry name" value="Anti-sigma-28_factor_FlgM_sf"/>
</dbReference>
<keyword evidence="8" id="KW-0282">Flagellum</keyword>
<dbReference type="eggNOG" id="COG2747">
    <property type="taxonomic scope" value="Bacteria"/>
</dbReference>
<comment type="similarity">
    <text evidence="1">Belongs to the FlgM family.</text>
</comment>
<dbReference type="STRING" id="443254.Marpi_1795"/>
<dbReference type="SUPFAM" id="SSF101498">
    <property type="entry name" value="Anti-sigma factor FlgM"/>
    <property type="match status" value="1"/>
</dbReference>
<dbReference type="InterPro" id="IPR031316">
    <property type="entry name" value="FlgM_C"/>
</dbReference>
<sequence>MDINRLGGAYQQYVKNESLKNEKVGKNHNSNRIINQDTAPVKLSVDGSSKKYIEMAKNEIPDIRENLVEEMKEAIDQGLYKIDADKIAEKLLGGF</sequence>
<keyword evidence="9" id="KW-1185">Reference proteome</keyword>
<keyword evidence="4" id="KW-1005">Bacterial flagellum biogenesis</keyword>
<evidence type="ECO:0000259" key="7">
    <source>
        <dbReference type="Pfam" id="PF04316"/>
    </source>
</evidence>
<dbReference type="Pfam" id="PF04316">
    <property type="entry name" value="FlgM"/>
    <property type="match status" value="1"/>
</dbReference>
<dbReference type="RefSeq" id="WP_014297247.1">
    <property type="nucleotide sequence ID" value="NC_016751.1"/>
</dbReference>
<keyword evidence="3" id="KW-0678">Repressor</keyword>
<dbReference type="NCBIfam" id="TIGR03824">
    <property type="entry name" value="FlgM_jcvi"/>
    <property type="match status" value="1"/>
</dbReference>
<dbReference type="GO" id="GO:0045892">
    <property type="term" value="P:negative regulation of DNA-templated transcription"/>
    <property type="evidence" value="ECO:0007669"/>
    <property type="project" value="InterPro"/>
</dbReference>
<evidence type="ECO:0000256" key="3">
    <source>
        <dbReference type="ARBA" id="ARBA00022491"/>
    </source>
</evidence>
<keyword evidence="8" id="KW-0969">Cilium</keyword>
<reference evidence="8 9" key="1">
    <citation type="journal article" date="2012" name="J. Bacteriol.">
        <title>Complete Genome Sequence of the Thermophilic, Piezophilic, Heterotrophic Bacterium Marinitoga piezophila KA3.</title>
        <authorList>
            <person name="Lucas S."/>
            <person name="Han J."/>
            <person name="Lapidus A."/>
            <person name="Cheng J.F."/>
            <person name="Goodwin L.A."/>
            <person name="Pitluck S."/>
            <person name="Peters L."/>
            <person name="Mikhailova N."/>
            <person name="Teshima H."/>
            <person name="Detter J.C."/>
            <person name="Han C."/>
            <person name="Tapia R."/>
            <person name="Land M."/>
            <person name="Hauser L."/>
            <person name="Kyrpides N.C."/>
            <person name="Ivanova N."/>
            <person name="Pagani I."/>
            <person name="Vannier P."/>
            <person name="Oger P."/>
            <person name="Bartlett D.H."/>
            <person name="Noll K.M."/>
            <person name="Woyke T."/>
            <person name="Jebbar M."/>
        </authorList>
    </citation>
    <scope>NUCLEOTIDE SEQUENCE [LARGE SCALE GENOMIC DNA]</scope>
    <source>
        <strain evidence="9">DSM 14283 / JCM 11233 / KA3</strain>
    </source>
</reference>
<dbReference type="GO" id="GO:0044781">
    <property type="term" value="P:bacterial-type flagellum organization"/>
    <property type="evidence" value="ECO:0007669"/>
    <property type="project" value="UniProtKB-KW"/>
</dbReference>